<reference evidence="2 3" key="1">
    <citation type="submission" date="2018-03" db="EMBL/GenBank/DDBJ databases">
        <title>Whole genome sequencing of Histamine producing bacteria.</title>
        <authorList>
            <person name="Butler K."/>
        </authorList>
    </citation>
    <scope>NUCLEOTIDE SEQUENCE [LARGE SCALE GENOMIC DNA]</scope>
    <source>
        <strain evidence="2 3">ATCC 51761</strain>
    </source>
</reference>
<sequence length="103" mass="12124">MKELDSLLTHYQLGALTALPEKDRQALLEIHKNQFEGDEDSQQEEETRMQKTISDKEQNDDQDIEKQKRKEEQELKRQMSVDDQIEQAFKDMEETTIDSGLNP</sequence>
<evidence type="ECO:0000256" key="1">
    <source>
        <dbReference type="SAM" id="MobiDB-lite"/>
    </source>
</evidence>
<protein>
    <submittedName>
        <fullName evidence="2">Uncharacterized protein</fullName>
    </submittedName>
</protein>
<feature type="region of interest" description="Disordered" evidence="1">
    <location>
        <begin position="30"/>
        <end position="84"/>
    </location>
</feature>
<proteinExistence type="predicted"/>
<accession>A0ABX5GLW4</accession>
<evidence type="ECO:0000313" key="3">
    <source>
        <dbReference type="Proteomes" id="UP000241190"/>
    </source>
</evidence>
<keyword evidence="3" id="KW-1185">Reference proteome</keyword>
<dbReference type="Proteomes" id="UP000241190">
    <property type="component" value="Unassembled WGS sequence"/>
</dbReference>
<organism evidence="2 3">
    <name type="scientific">Photobacterium iliopiscarium</name>
    <dbReference type="NCBI Taxonomy" id="56192"/>
    <lineage>
        <taxon>Bacteria</taxon>
        <taxon>Pseudomonadati</taxon>
        <taxon>Pseudomonadota</taxon>
        <taxon>Gammaproteobacteria</taxon>
        <taxon>Vibrionales</taxon>
        <taxon>Vibrionaceae</taxon>
        <taxon>Photobacterium</taxon>
    </lineage>
</organism>
<gene>
    <name evidence="2" type="ORF">C9J52_20670</name>
</gene>
<comment type="caution">
    <text evidence="2">The sequence shown here is derived from an EMBL/GenBank/DDBJ whole genome shotgun (WGS) entry which is preliminary data.</text>
</comment>
<dbReference type="EMBL" id="PYOP01000092">
    <property type="protein sequence ID" value="PSW87890.1"/>
    <property type="molecule type" value="Genomic_DNA"/>
</dbReference>
<evidence type="ECO:0000313" key="2">
    <source>
        <dbReference type="EMBL" id="PSW87890.1"/>
    </source>
</evidence>
<feature type="compositionally biased region" description="Basic and acidic residues" evidence="1">
    <location>
        <begin position="45"/>
        <end position="80"/>
    </location>
</feature>
<name>A0ABX5GLW4_9GAMM</name>